<dbReference type="Proteomes" id="UP000320390">
    <property type="component" value="Chromosome"/>
</dbReference>
<dbReference type="PANTHER" id="PTHR43111">
    <property type="entry name" value="ALDEHYDE DEHYDROGENASE B-RELATED"/>
    <property type="match status" value="1"/>
</dbReference>
<dbReference type="PANTHER" id="PTHR43111:SF1">
    <property type="entry name" value="ALDEHYDE DEHYDROGENASE B-RELATED"/>
    <property type="match status" value="1"/>
</dbReference>
<name>A0A518EW69_9BACT</name>
<accession>A0A518EW69</accession>
<dbReference type="Gene3D" id="3.40.309.10">
    <property type="entry name" value="Aldehyde Dehydrogenase, Chain A, domain 2"/>
    <property type="match status" value="1"/>
</dbReference>
<dbReference type="EMBL" id="CP036434">
    <property type="protein sequence ID" value="QDV08327.1"/>
    <property type="molecule type" value="Genomic_DNA"/>
</dbReference>
<dbReference type="NCBIfam" id="NF008868">
    <property type="entry name" value="PRK11903.1"/>
    <property type="match status" value="1"/>
</dbReference>
<organism evidence="3 4">
    <name type="scientific">Saltatorellus ferox</name>
    <dbReference type="NCBI Taxonomy" id="2528018"/>
    <lineage>
        <taxon>Bacteria</taxon>
        <taxon>Pseudomonadati</taxon>
        <taxon>Planctomycetota</taxon>
        <taxon>Planctomycetia</taxon>
        <taxon>Planctomycetia incertae sedis</taxon>
        <taxon>Saltatorellus</taxon>
    </lineage>
</organism>
<dbReference type="GO" id="GO:0016620">
    <property type="term" value="F:oxidoreductase activity, acting on the aldehyde or oxo group of donors, NAD or NADP as acceptor"/>
    <property type="evidence" value="ECO:0007669"/>
    <property type="project" value="InterPro"/>
</dbReference>
<evidence type="ECO:0000256" key="1">
    <source>
        <dbReference type="ARBA" id="ARBA00023002"/>
    </source>
</evidence>
<dbReference type="EC" id="1.2.1.77" evidence="3"/>
<evidence type="ECO:0000313" key="4">
    <source>
        <dbReference type="Proteomes" id="UP000320390"/>
    </source>
</evidence>
<dbReference type="Pfam" id="PF00171">
    <property type="entry name" value="Aldedh"/>
    <property type="match status" value="1"/>
</dbReference>
<keyword evidence="4" id="KW-1185">Reference proteome</keyword>
<dbReference type="SUPFAM" id="SSF53720">
    <property type="entry name" value="ALDH-like"/>
    <property type="match status" value="1"/>
</dbReference>
<dbReference type="InterPro" id="IPR016161">
    <property type="entry name" value="Ald_DH/histidinol_DH"/>
</dbReference>
<reference evidence="3 4" key="1">
    <citation type="submission" date="2019-02" db="EMBL/GenBank/DDBJ databases">
        <title>Deep-cultivation of Planctomycetes and their phenomic and genomic characterization uncovers novel biology.</title>
        <authorList>
            <person name="Wiegand S."/>
            <person name="Jogler M."/>
            <person name="Boedeker C."/>
            <person name="Pinto D."/>
            <person name="Vollmers J."/>
            <person name="Rivas-Marin E."/>
            <person name="Kohn T."/>
            <person name="Peeters S.H."/>
            <person name="Heuer A."/>
            <person name="Rast P."/>
            <person name="Oberbeckmann S."/>
            <person name="Bunk B."/>
            <person name="Jeske O."/>
            <person name="Meyerdierks A."/>
            <person name="Storesund J.E."/>
            <person name="Kallscheuer N."/>
            <person name="Luecker S."/>
            <person name="Lage O.M."/>
            <person name="Pohl T."/>
            <person name="Merkel B.J."/>
            <person name="Hornburger P."/>
            <person name="Mueller R.-W."/>
            <person name="Bruemmer F."/>
            <person name="Labrenz M."/>
            <person name="Spormann A.M."/>
            <person name="Op den Camp H."/>
            <person name="Overmann J."/>
            <person name="Amann R."/>
            <person name="Jetten M.S.M."/>
            <person name="Mascher T."/>
            <person name="Medema M.H."/>
            <person name="Devos D.P."/>
            <person name="Kaster A.-K."/>
            <person name="Ovreas L."/>
            <person name="Rohde M."/>
            <person name="Galperin M.Y."/>
            <person name="Jogler C."/>
        </authorList>
    </citation>
    <scope>NUCLEOTIDE SEQUENCE [LARGE SCALE GENOMIC DNA]</scope>
    <source>
        <strain evidence="3 4">Poly30</strain>
    </source>
</reference>
<proteinExistence type="predicted"/>
<evidence type="ECO:0000259" key="2">
    <source>
        <dbReference type="Pfam" id="PF00171"/>
    </source>
</evidence>
<protein>
    <submittedName>
        <fullName evidence="3">3,4-dehydroadipyl-CoA semialdehyde dehydrogenase</fullName>
        <ecNumber evidence="3">1.2.1.77</ecNumber>
    </submittedName>
</protein>
<dbReference type="InterPro" id="IPR016162">
    <property type="entry name" value="Ald_DH_N"/>
</dbReference>
<gene>
    <name evidence="3" type="primary">boxD</name>
    <name evidence="3" type="ORF">Poly30_38650</name>
</gene>
<dbReference type="OrthoDB" id="9759612at2"/>
<dbReference type="InterPro" id="IPR015590">
    <property type="entry name" value="Aldehyde_DH_dom"/>
</dbReference>
<dbReference type="AlphaFoldDB" id="A0A518EW69"/>
<sequence>MQTLSSYLSGQWQAGQGEGTALENAVNGEIVARCSTEGLDLGAAVRHAREVGGPALRKMTFTERATMLKGLSAAIHEIREELIEMGSRNGGNTRGDAKFDIDGATGTLAAYASFGKRLGDRPFLADGDGQQLGRTARFWGQHIRVPRRGVAVHINAFNFPAWGMMEKAACALLAGVPVIEKPGGATALIAWRVAQVVVESGLVPEGAFQFLCGSAGDLLSHLNGQDCVAFTGSAATGAKIRGDANLVRHNVRVNIEADSINAAVLAPDVATDAEAYGLFIGNVGLDMCQKAGQKCTAVRRIFVPADRVEEVKTDLIAELGRYPLGEPTEKTTRLGPVAHSGQHADVVAGIQRLSEIADVVHGGAESPRDGAFVSATLLVARDADANILHELEVFGPVATIVPYDGTATRAIELVNRGDGGLVVSVYSNDANWSEEFVLGVAPFHGRIWVGSDRMAEQALPPGMVLPNLVHGGPGRAGGGEELGALRGLDFYTQRTAIQGFKSFVDGTFGPETEGE</sequence>
<feature type="domain" description="Aldehyde dehydrogenase" evidence="2">
    <location>
        <begin position="12"/>
        <end position="494"/>
    </location>
</feature>
<dbReference type="RefSeq" id="WP_145200783.1">
    <property type="nucleotide sequence ID" value="NZ_CP036434.1"/>
</dbReference>
<keyword evidence="1 3" id="KW-0560">Oxidoreductase</keyword>
<dbReference type="InterPro" id="IPR016163">
    <property type="entry name" value="Ald_DH_C"/>
</dbReference>
<evidence type="ECO:0000313" key="3">
    <source>
        <dbReference type="EMBL" id="QDV08327.1"/>
    </source>
</evidence>
<dbReference type="Gene3D" id="3.40.605.10">
    <property type="entry name" value="Aldehyde Dehydrogenase, Chain A, domain 1"/>
    <property type="match status" value="1"/>
</dbReference>